<feature type="non-terminal residue" evidence="2">
    <location>
        <position position="47"/>
    </location>
</feature>
<feature type="region of interest" description="Disordered" evidence="1">
    <location>
        <begin position="1"/>
        <end position="47"/>
    </location>
</feature>
<evidence type="ECO:0000313" key="2">
    <source>
        <dbReference type="EMBL" id="NEE20002.1"/>
    </source>
</evidence>
<proteinExistence type="predicted"/>
<dbReference type="AlphaFoldDB" id="A0A6G3XQZ3"/>
<reference evidence="2" key="1">
    <citation type="submission" date="2020-01" db="EMBL/GenBank/DDBJ databases">
        <title>Insect and environment-associated Actinomycetes.</title>
        <authorList>
            <person name="Currrie C."/>
            <person name="Chevrette M."/>
            <person name="Carlson C."/>
            <person name="Stubbendieck R."/>
            <person name="Wendt-Pienkowski E."/>
        </authorList>
    </citation>
    <scope>NUCLEOTIDE SEQUENCE</scope>
    <source>
        <strain evidence="2">SID7499</strain>
    </source>
</reference>
<accession>A0A6G3XQZ3</accession>
<comment type="caution">
    <text evidence="2">The sequence shown here is derived from an EMBL/GenBank/DDBJ whole genome shotgun (WGS) entry which is preliminary data.</text>
</comment>
<name>A0A6G3XQZ3_9ACTN</name>
<organism evidence="2">
    <name type="scientific">Streptomyces sp. SID7499</name>
    <dbReference type="NCBI Taxonomy" id="2706086"/>
    <lineage>
        <taxon>Bacteria</taxon>
        <taxon>Bacillati</taxon>
        <taxon>Actinomycetota</taxon>
        <taxon>Actinomycetes</taxon>
        <taxon>Kitasatosporales</taxon>
        <taxon>Streptomycetaceae</taxon>
        <taxon>Streptomyces</taxon>
    </lineage>
</organism>
<protein>
    <submittedName>
        <fullName evidence="2">Uncharacterized protein</fullName>
    </submittedName>
</protein>
<evidence type="ECO:0000256" key="1">
    <source>
        <dbReference type="SAM" id="MobiDB-lite"/>
    </source>
</evidence>
<dbReference type="EMBL" id="JAAGMN010008317">
    <property type="protein sequence ID" value="NEE20002.1"/>
    <property type="molecule type" value="Genomic_DNA"/>
</dbReference>
<gene>
    <name evidence="2" type="ORF">G3M58_77775</name>
</gene>
<sequence>MPSCGLLFGLPEPTPRKVPATASPMSPEEDHQKKGVKFTATLWSDWS</sequence>